<gene>
    <name evidence="1" type="ORF">BDM02DRAFT_3156830</name>
</gene>
<evidence type="ECO:0000313" key="2">
    <source>
        <dbReference type="Proteomes" id="UP000886501"/>
    </source>
</evidence>
<comment type="caution">
    <text evidence="1">The sequence shown here is derived from an EMBL/GenBank/DDBJ whole genome shotgun (WGS) entry which is preliminary data.</text>
</comment>
<sequence length="516" mass="56884">MSAKVLTRQDIESHNTAGDLWVVIDSKVYDLTKFKDVHPGGVGVLLHPDVAGQDATEAFYSLHKQEVLDRPQYKPLVIGTIKDEESLIASPGPGEVSLVPYAEPTWLTPGYHSPYFKETHRRYQKAIRQFVDDVISPDAALNGPRGERPSAEVNEKMAELNLFAMALGPGKHLKGLKLMSGLIAPEEFDPFHELITSQELVRCGDRGYGDGIIAGLIIGLPPVMNFGSEELKQKVLPQVFSGKKFICLATSEAHAGSDVFGLQTYAKKTEDGKHWIINGTKKWITGGMYADYFSTSCKTDDGFTVILIPRVEGVETKPIKTSYSLSAGTAYITFYNVKVPVENTLGPEGGGISIIFSNFNHERWIMVCASASSQRYIIERCLKWINQRKAFGKTLANQPVVRAKIAAMISRAEAIQAWLENITYQMCHMSYKRRASQLAGQIALLKTYSTRSAQQTAQDAVQIFGGRGITQSGMGAEIEHYYRTVVFDSLLGGSEDVLADLGIRQAIKAIPKNTKL</sequence>
<reference evidence="1" key="2">
    <citation type="journal article" date="2020" name="Nat. Commun.">
        <title>Large-scale genome sequencing of mycorrhizal fungi provides insights into the early evolution of symbiotic traits.</title>
        <authorList>
            <person name="Miyauchi S."/>
            <person name="Kiss E."/>
            <person name="Kuo A."/>
            <person name="Drula E."/>
            <person name="Kohler A."/>
            <person name="Sanchez-Garcia M."/>
            <person name="Morin E."/>
            <person name="Andreopoulos B."/>
            <person name="Barry K.W."/>
            <person name="Bonito G."/>
            <person name="Buee M."/>
            <person name="Carver A."/>
            <person name="Chen C."/>
            <person name="Cichocki N."/>
            <person name="Clum A."/>
            <person name="Culley D."/>
            <person name="Crous P.W."/>
            <person name="Fauchery L."/>
            <person name="Girlanda M."/>
            <person name="Hayes R.D."/>
            <person name="Keri Z."/>
            <person name="LaButti K."/>
            <person name="Lipzen A."/>
            <person name="Lombard V."/>
            <person name="Magnuson J."/>
            <person name="Maillard F."/>
            <person name="Murat C."/>
            <person name="Nolan M."/>
            <person name="Ohm R.A."/>
            <person name="Pangilinan J."/>
            <person name="Pereira M.F."/>
            <person name="Perotto S."/>
            <person name="Peter M."/>
            <person name="Pfister S."/>
            <person name="Riley R."/>
            <person name="Sitrit Y."/>
            <person name="Stielow J.B."/>
            <person name="Szollosi G."/>
            <person name="Zifcakova L."/>
            <person name="Stursova M."/>
            <person name="Spatafora J.W."/>
            <person name="Tedersoo L."/>
            <person name="Vaario L.M."/>
            <person name="Yamada A."/>
            <person name="Yan M."/>
            <person name="Wang P."/>
            <person name="Xu J."/>
            <person name="Bruns T."/>
            <person name="Baldrian P."/>
            <person name="Vilgalys R."/>
            <person name="Dunand C."/>
            <person name="Henrissat B."/>
            <person name="Grigoriev I.V."/>
            <person name="Hibbett D."/>
            <person name="Nagy L.G."/>
            <person name="Martin F.M."/>
        </authorList>
    </citation>
    <scope>NUCLEOTIDE SEQUENCE</scope>
    <source>
        <strain evidence="1">P2</strain>
    </source>
</reference>
<evidence type="ECO:0000313" key="1">
    <source>
        <dbReference type="EMBL" id="KAF9645568.1"/>
    </source>
</evidence>
<organism evidence="1 2">
    <name type="scientific">Thelephora ganbajun</name>
    <name type="common">Ganba fungus</name>
    <dbReference type="NCBI Taxonomy" id="370292"/>
    <lineage>
        <taxon>Eukaryota</taxon>
        <taxon>Fungi</taxon>
        <taxon>Dikarya</taxon>
        <taxon>Basidiomycota</taxon>
        <taxon>Agaricomycotina</taxon>
        <taxon>Agaricomycetes</taxon>
        <taxon>Thelephorales</taxon>
        <taxon>Thelephoraceae</taxon>
        <taxon>Thelephora</taxon>
    </lineage>
</organism>
<protein>
    <submittedName>
        <fullName evidence="1">Acyl-CoA dehydrogenase NM domain-like protein</fullName>
    </submittedName>
</protein>
<reference evidence="1" key="1">
    <citation type="submission" date="2019-10" db="EMBL/GenBank/DDBJ databases">
        <authorList>
            <consortium name="DOE Joint Genome Institute"/>
            <person name="Kuo A."/>
            <person name="Miyauchi S."/>
            <person name="Kiss E."/>
            <person name="Drula E."/>
            <person name="Kohler A."/>
            <person name="Sanchez-Garcia M."/>
            <person name="Andreopoulos B."/>
            <person name="Barry K.W."/>
            <person name="Bonito G."/>
            <person name="Buee M."/>
            <person name="Carver A."/>
            <person name="Chen C."/>
            <person name="Cichocki N."/>
            <person name="Clum A."/>
            <person name="Culley D."/>
            <person name="Crous P.W."/>
            <person name="Fauchery L."/>
            <person name="Girlanda M."/>
            <person name="Hayes R."/>
            <person name="Keri Z."/>
            <person name="Labutti K."/>
            <person name="Lipzen A."/>
            <person name="Lombard V."/>
            <person name="Magnuson J."/>
            <person name="Maillard F."/>
            <person name="Morin E."/>
            <person name="Murat C."/>
            <person name="Nolan M."/>
            <person name="Ohm R."/>
            <person name="Pangilinan J."/>
            <person name="Pereira M."/>
            <person name="Perotto S."/>
            <person name="Peter M."/>
            <person name="Riley R."/>
            <person name="Sitrit Y."/>
            <person name="Stielow B."/>
            <person name="Szollosi G."/>
            <person name="Zifcakova L."/>
            <person name="Stursova M."/>
            <person name="Spatafora J.W."/>
            <person name="Tedersoo L."/>
            <person name="Vaario L.-M."/>
            <person name="Yamada A."/>
            <person name="Yan M."/>
            <person name="Wang P."/>
            <person name="Xu J."/>
            <person name="Bruns T."/>
            <person name="Baldrian P."/>
            <person name="Vilgalys R."/>
            <person name="Henrissat B."/>
            <person name="Grigoriev I.V."/>
            <person name="Hibbett D."/>
            <person name="Nagy L.G."/>
            <person name="Martin F.M."/>
        </authorList>
    </citation>
    <scope>NUCLEOTIDE SEQUENCE</scope>
    <source>
        <strain evidence="1">P2</strain>
    </source>
</reference>
<accession>A0ACB6Z7I4</accession>
<proteinExistence type="predicted"/>
<name>A0ACB6Z7I4_THEGA</name>
<dbReference type="Proteomes" id="UP000886501">
    <property type="component" value="Unassembled WGS sequence"/>
</dbReference>
<dbReference type="EMBL" id="MU118086">
    <property type="protein sequence ID" value="KAF9645568.1"/>
    <property type="molecule type" value="Genomic_DNA"/>
</dbReference>
<keyword evidence="2" id="KW-1185">Reference proteome</keyword>